<evidence type="ECO:0000313" key="2">
    <source>
        <dbReference type="Proteomes" id="UP000004374"/>
    </source>
</evidence>
<proteinExistence type="predicted"/>
<dbReference type="EMBL" id="BAFK01000004">
    <property type="protein sequence ID" value="GAB58014.1"/>
    <property type="molecule type" value="Genomic_DNA"/>
</dbReference>
<accession>I1DVD6</accession>
<sequence length="37" mass="4559">MCYKARILHGYRQDNRHYLLFCYNNLNTLGICWQLHS</sequence>
<name>I1DVD6_9GAMM</name>
<dbReference type="STRING" id="562729.RNAN_0985"/>
<evidence type="ECO:0000313" key="1">
    <source>
        <dbReference type="EMBL" id="GAB58014.1"/>
    </source>
</evidence>
<evidence type="ECO:0008006" key="3">
    <source>
        <dbReference type="Google" id="ProtNLM"/>
    </source>
</evidence>
<organism evidence="1 2">
    <name type="scientific">Rheinheimera nanhaiensis E407-8</name>
    <dbReference type="NCBI Taxonomy" id="562729"/>
    <lineage>
        <taxon>Bacteria</taxon>
        <taxon>Pseudomonadati</taxon>
        <taxon>Pseudomonadota</taxon>
        <taxon>Gammaproteobacteria</taxon>
        <taxon>Chromatiales</taxon>
        <taxon>Chromatiaceae</taxon>
        <taxon>Rheinheimera</taxon>
    </lineage>
</organism>
<dbReference type="AlphaFoldDB" id="I1DVD6"/>
<keyword evidence="2" id="KW-1185">Reference proteome</keyword>
<protein>
    <recommendedName>
        <fullName evidence="3">Transposase</fullName>
    </recommendedName>
</protein>
<gene>
    <name evidence="1" type="ORF">RNAN_0985</name>
</gene>
<reference evidence="1 2" key="1">
    <citation type="journal article" date="2012" name="J. Bacteriol.">
        <title>Genome Sequence of the Protease-Producing Bacterium Rheinheimera nanhaiensis E407-8T, Isolated from Deep-Sea Sediment of the South China Sea.</title>
        <authorList>
            <person name="Zhang X.-Y."/>
            <person name="Zhang Y.-J."/>
            <person name="Qin Q.-L."/>
            <person name="Xie B.-B."/>
            <person name="Chen X.-L."/>
            <person name="Zhou B.-C."/>
            <person name="Zhang Y.-Z."/>
        </authorList>
    </citation>
    <scope>NUCLEOTIDE SEQUENCE [LARGE SCALE GENOMIC DNA]</scope>
    <source>
        <strain evidence="1 2">E407-8</strain>
    </source>
</reference>
<dbReference type="Proteomes" id="UP000004374">
    <property type="component" value="Unassembled WGS sequence"/>
</dbReference>
<comment type="caution">
    <text evidence="1">The sequence shown here is derived from an EMBL/GenBank/DDBJ whole genome shotgun (WGS) entry which is preliminary data.</text>
</comment>